<evidence type="ECO:0000313" key="1">
    <source>
        <dbReference type="EMBL" id="MBB5036791.1"/>
    </source>
</evidence>
<keyword evidence="2" id="KW-1185">Reference proteome</keyword>
<proteinExistence type="predicted"/>
<dbReference type="RefSeq" id="WP_184205960.1">
    <property type="nucleotide sequence ID" value="NZ_JACHIF010000001.1"/>
</dbReference>
<organism evidence="1 2">
    <name type="scientific">Prosthecobacter dejongeii</name>
    <dbReference type="NCBI Taxonomy" id="48465"/>
    <lineage>
        <taxon>Bacteria</taxon>
        <taxon>Pseudomonadati</taxon>
        <taxon>Verrucomicrobiota</taxon>
        <taxon>Verrucomicrobiia</taxon>
        <taxon>Verrucomicrobiales</taxon>
        <taxon>Verrucomicrobiaceae</taxon>
        <taxon>Prosthecobacter</taxon>
    </lineage>
</organism>
<comment type="caution">
    <text evidence="1">The sequence shown here is derived from an EMBL/GenBank/DDBJ whole genome shotgun (WGS) entry which is preliminary data.</text>
</comment>
<sequence>MNNRPLIRQNNIAQFAESLKRDRDYEGLQLVLEELAHRRSTKAKSLEKKIKAFLGDEQTEKPVRFAKKLDHQIRERNYISNSPILYAMKK</sequence>
<dbReference type="Proteomes" id="UP000534294">
    <property type="component" value="Unassembled WGS sequence"/>
</dbReference>
<reference evidence="1 2" key="1">
    <citation type="submission" date="2020-08" db="EMBL/GenBank/DDBJ databases">
        <title>Genomic Encyclopedia of Type Strains, Phase IV (KMG-IV): sequencing the most valuable type-strain genomes for metagenomic binning, comparative biology and taxonomic classification.</title>
        <authorList>
            <person name="Goeker M."/>
        </authorList>
    </citation>
    <scope>NUCLEOTIDE SEQUENCE [LARGE SCALE GENOMIC DNA]</scope>
    <source>
        <strain evidence="1 2">DSM 12251</strain>
    </source>
</reference>
<accession>A0A7W7YIL0</accession>
<dbReference type="EMBL" id="JACHIF010000001">
    <property type="protein sequence ID" value="MBB5036791.1"/>
    <property type="molecule type" value="Genomic_DNA"/>
</dbReference>
<evidence type="ECO:0000313" key="2">
    <source>
        <dbReference type="Proteomes" id="UP000534294"/>
    </source>
</evidence>
<name>A0A7W7YIL0_9BACT</name>
<protein>
    <submittedName>
        <fullName evidence="1">Uncharacterized protein</fullName>
    </submittedName>
</protein>
<dbReference type="AlphaFoldDB" id="A0A7W7YIL0"/>
<gene>
    <name evidence="1" type="ORF">HNQ64_001025</name>
</gene>